<dbReference type="EMBL" id="JBHRYA010000007">
    <property type="protein sequence ID" value="MFC3716367.1"/>
    <property type="molecule type" value="Genomic_DNA"/>
</dbReference>
<dbReference type="Proteomes" id="UP001595705">
    <property type="component" value="Unassembled WGS sequence"/>
</dbReference>
<name>A0ABV7XJN8_9GAMM</name>
<evidence type="ECO:0000256" key="1">
    <source>
        <dbReference type="SAM" id="MobiDB-lite"/>
    </source>
</evidence>
<comment type="caution">
    <text evidence="2">The sequence shown here is derived from an EMBL/GenBank/DDBJ whole genome shotgun (WGS) entry which is preliminary data.</text>
</comment>
<feature type="region of interest" description="Disordered" evidence="1">
    <location>
        <begin position="1"/>
        <end position="46"/>
    </location>
</feature>
<gene>
    <name evidence="2" type="ORF">ACFONC_09390</name>
</gene>
<organism evidence="2 3">
    <name type="scientific">Luteimonas soli</name>
    <dbReference type="NCBI Taxonomy" id="1648966"/>
    <lineage>
        <taxon>Bacteria</taxon>
        <taxon>Pseudomonadati</taxon>
        <taxon>Pseudomonadota</taxon>
        <taxon>Gammaproteobacteria</taxon>
        <taxon>Lysobacterales</taxon>
        <taxon>Lysobacteraceae</taxon>
        <taxon>Luteimonas</taxon>
    </lineage>
</organism>
<dbReference type="RefSeq" id="WP_386743462.1">
    <property type="nucleotide sequence ID" value="NZ_JBHRYA010000007.1"/>
</dbReference>
<evidence type="ECO:0000313" key="2">
    <source>
        <dbReference type="EMBL" id="MFC3716367.1"/>
    </source>
</evidence>
<reference evidence="3" key="1">
    <citation type="journal article" date="2019" name="Int. J. Syst. Evol. Microbiol.">
        <title>The Global Catalogue of Microorganisms (GCM) 10K type strain sequencing project: providing services to taxonomists for standard genome sequencing and annotation.</title>
        <authorList>
            <consortium name="The Broad Institute Genomics Platform"/>
            <consortium name="The Broad Institute Genome Sequencing Center for Infectious Disease"/>
            <person name="Wu L."/>
            <person name="Ma J."/>
        </authorList>
    </citation>
    <scope>NUCLEOTIDE SEQUENCE [LARGE SCALE GENOMIC DNA]</scope>
    <source>
        <strain evidence="3">KCTC 42441</strain>
    </source>
</reference>
<accession>A0ABV7XJN8</accession>
<sequence length="46" mass="5195">MADPAPRIPSNDDIRRLFEQLPAERQRDGGAKAPPRADEDKETPHE</sequence>
<proteinExistence type="predicted"/>
<evidence type="ECO:0000313" key="3">
    <source>
        <dbReference type="Proteomes" id="UP001595705"/>
    </source>
</evidence>
<protein>
    <submittedName>
        <fullName evidence="2">Uncharacterized protein</fullName>
    </submittedName>
</protein>
<feature type="compositionally biased region" description="Basic and acidic residues" evidence="1">
    <location>
        <begin position="10"/>
        <end position="46"/>
    </location>
</feature>
<keyword evidence="3" id="KW-1185">Reference proteome</keyword>